<dbReference type="GO" id="GO:0005737">
    <property type="term" value="C:cytoplasm"/>
    <property type="evidence" value="ECO:0007669"/>
    <property type="project" value="UniProtKB-SubCell"/>
</dbReference>
<protein>
    <recommendedName>
        <fullName evidence="3">Co-chaperonin GroES</fullName>
    </recommendedName>
    <alternativeName>
        <fullName evidence="3">10 kDa chaperonin</fullName>
    </alternativeName>
    <alternativeName>
        <fullName evidence="3">Chaperonin-10</fullName>
        <shortName evidence="3">Cpn10</shortName>
    </alternativeName>
</protein>
<keyword evidence="2 3" id="KW-0143">Chaperone</keyword>
<dbReference type="PANTHER" id="PTHR10772:SF63">
    <property type="entry name" value="20 KDA CHAPERONIN, CHLOROPLASTIC"/>
    <property type="match status" value="1"/>
</dbReference>
<dbReference type="GO" id="GO:0051082">
    <property type="term" value="F:unfolded protein binding"/>
    <property type="evidence" value="ECO:0007669"/>
    <property type="project" value="TreeGrafter"/>
</dbReference>
<dbReference type="NCBIfam" id="NF001537">
    <property type="entry name" value="PRK00364.3-3"/>
    <property type="match status" value="1"/>
</dbReference>
<dbReference type="InterPro" id="IPR020818">
    <property type="entry name" value="Chaperonin_GroES"/>
</dbReference>
<comment type="subunit">
    <text evidence="3">Heptamer of 7 subunits arranged in a ring. Interacts with the chaperonin GroEL.</text>
</comment>
<evidence type="ECO:0000313" key="5">
    <source>
        <dbReference type="EMBL" id="SDC01252.1"/>
    </source>
</evidence>
<dbReference type="Proteomes" id="UP000199411">
    <property type="component" value="Unassembled WGS sequence"/>
</dbReference>
<evidence type="ECO:0000313" key="6">
    <source>
        <dbReference type="Proteomes" id="UP000199411"/>
    </source>
</evidence>
<dbReference type="HAMAP" id="MF_00580">
    <property type="entry name" value="CH10"/>
    <property type="match status" value="1"/>
</dbReference>
<dbReference type="SUPFAM" id="SSF50129">
    <property type="entry name" value="GroES-like"/>
    <property type="match status" value="1"/>
</dbReference>
<keyword evidence="6" id="KW-1185">Reference proteome</keyword>
<dbReference type="CDD" id="cd00320">
    <property type="entry name" value="cpn10"/>
    <property type="match status" value="1"/>
</dbReference>
<dbReference type="SMART" id="SM00883">
    <property type="entry name" value="Cpn10"/>
    <property type="match status" value="1"/>
</dbReference>
<dbReference type="AlphaFoldDB" id="A0A1G6I3Y1"/>
<dbReference type="InterPro" id="IPR037124">
    <property type="entry name" value="Chaperonin_GroES_sf"/>
</dbReference>
<dbReference type="NCBIfam" id="NF001531">
    <property type="entry name" value="PRK00364.2-2"/>
    <property type="match status" value="1"/>
</dbReference>
<name>A0A1G6I3Y1_9BACT</name>
<dbReference type="Gene3D" id="2.30.33.40">
    <property type="entry name" value="GroES chaperonin"/>
    <property type="match status" value="1"/>
</dbReference>
<dbReference type="FunFam" id="2.30.33.40:FF:000001">
    <property type="entry name" value="10 kDa chaperonin"/>
    <property type="match status" value="1"/>
</dbReference>
<accession>A0A1G6I3Y1</accession>
<evidence type="ECO:0000256" key="3">
    <source>
        <dbReference type="HAMAP-Rule" id="MF_00580"/>
    </source>
</evidence>
<organism evidence="5 6">
    <name type="scientific">Desulfurella multipotens</name>
    <dbReference type="NCBI Taxonomy" id="79269"/>
    <lineage>
        <taxon>Bacteria</taxon>
        <taxon>Pseudomonadati</taxon>
        <taxon>Campylobacterota</taxon>
        <taxon>Desulfurellia</taxon>
        <taxon>Desulfurellales</taxon>
        <taxon>Desulfurellaceae</taxon>
        <taxon>Desulfurella</taxon>
    </lineage>
</organism>
<dbReference type="PRINTS" id="PR00297">
    <property type="entry name" value="CHAPERONIN10"/>
</dbReference>
<comment type="function">
    <text evidence="3 4">Together with the chaperonin GroEL, plays an essential role in assisting protein folding. The GroEL-GroES system forms a nano-cage that allows encapsulation of the non-native substrate proteins and provides a physical environment optimized to promote and accelerate protein folding. GroES binds to the apical surface of the GroEL ring, thereby capping the opening of the GroEL channel.</text>
</comment>
<evidence type="ECO:0000256" key="1">
    <source>
        <dbReference type="ARBA" id="ARBA00006975"/>
    </source>
</evidence>
<dbReference type="EMBL" id="FMYU01000001">
    <property type="protein sequence ID" value="SDC01252.1"/>
    <property type="molecule type" value="Genomic_DNA"/>
</dbReference>
<proteinExistence type="inferred from homology"/>
<comment type="similarity">
    <text evidence="1 3 4">Belongs to the GroES chaperonin family.</text>
</comment>
<dbReference type="PANTHER" id="PTHR10772">
    <property type="entry name" value="10 KDA HEAT SHOCK PROTEIN"/>
    <property type="match status" value="1"/>
</dbReference>
<dbReference type="GO" id="GO:0046872">
    <property type="term" value="F:metal ion binding"/>
    <property type="evidence" value="ECO:0007669"/>
    <property type="project" value="TreeGrafter"/>
</dbReference>
<dbReference type="GO" id="GO:0005524">
    <property type="term" value="F:ATP binding"/>
    <property type="evidence" value="ECO:0007669"/>
    <property type="project" value="InterPro"/>
</dbReference>
<dbReference type="GO" id="GO:0044183">
    <property type="term" value="F:protein folding chaperone"/>
    <property type="evidence" value="ECO:0007669"/>
    <property type="project" value="InterPro"/>
</dbReference>
<dbReference type="InterPro" id="IPR011032">
    <property type="entry name" value="GroES-like_sf"/>
</dbReference>
<comment type="subcellular location">
    <subcellularLocation>
        <location evidence="3">Cytoplasm</location>
    </subcellularLocation>
</comment>
<sequence length="116" mass="13014">MLIIRLENLNIKCIISISVSLLLIKTGGEFMKFKPLADRILGKIEEQEQKTESGIIIPDTAKEKPQKARVEAVGSDVEHVKVGDLVLFAKYSGTELKLNDQDYIILKEDEVLGIFE</sequence>
<evidence type="ECO:0000256" key="2">
    <source>
        <dbReference type="ARBA" id="ARBA00023186"/>
    </source>
</evidence>
<dbReference type="GO" id="GO:0051087">
    <property type="term" value="F:protein-folding chaperone binding"/>
    <property type="evidence" value="ECO:0007669"/>
    <property type="project" value="TreeGrafter"/>
</dbReference>
<keyword evidence="3" id="KW-0963">Cytoplasm</keyword>
<reference evidence="6" key="1">
    <citation type="submission" date="2016-10" db="EMBL/GenBank/DDBJ databases">
        <authorList>
            <person name="Varghese N."/>
            <person name="Submissions S."/>
        </authorList>
    </citation>
    <scope>NUCLEOTIDE SEQUENCE [LARGE SCALE GENOMIC DNA]</scope>
    <source>
        <strain evidence="6">DSM 8415</strain>
    </source>
</reference>
<gene>
    <name evidence="3" type="primary">groES</name>
    <name evidence="3" type="synonym">groS</name>
    <name evidence="5" type="ORF">SAMN05660835_00209</name>
</gene>
<dbReference type="Pfam" id="PF00166">
    <property type="entry name" value="Cpn10"/>
    <property type="match status" value="1"/>
</dbReference>
<evidence type="ECO:0000256" key="4">
    <source>
        <dbReference type="RuleBase" id="RU000535"/>
    </source>
</evidence>